<dbReference type="InterPro" id="IPR019775">
    <property type="entry name" value="WD40_repeat_CS"/>
</dbReference>
<dbReference type="GO" id="GO:0072663">
    <property type="term" value="P:establishment of protein localization to peroxisome"/>
    <property type="evidence" value="ECO:0007669"/>
    <property type="project" value="UniProtKB-ARBA"/>
</dbReference>
<evidence type="ECO:0000313" key="12">
    <source>
        <dbReference type="EMBL" id="KAL1491057.1"/>
    </source>
</evidence>
<dbReference type="PROSITE" id="PS00678">
    <property type="entry name" value="WD_REPEATS_1"/>
    <property type="match status" value="1"/>
</dbReference>
<dbReference type="PRINTS" id="PR00320">
    <property type="entry name" value="GPROTEINBRPT"/>
</dbReference>
<dbReference type="SUPFAM" id="SSF50978">
    <property type="entry name" value="WD40 repeat-like"/>
    <property type="match status" value="1"/>
</dbReference>
<dbReference type="Proteomes" id="UP001566132">
    <property type="component" value="Unassembled WGS sequence"/>
</dbReference>
<evidence type="ECO:0000256" key="3">
    <source>
        <dbReference type="ARBA" id="ARBA00022448"/>
    </source>
</evidence>
<evidence type="ECO:0000313" key="13">
    <source>
        <dbReference type="Proteomes" id="UP001566132"/>
    </source>
</evidence>
<comment type="subcellular location">
    <subcellularLocation>
        <location evidence="2">Cytoplasm</location>
        <location evidence="2">Cytosol</location>
    </subcellularLocation>
    <subcellularLocation>
        <location evidence="1">Peroxisome matrix</location>
    </subcellularLocation>
</comment>
<keyword evidence="6" id="KW-0677">Repeat</keyword>
<dbReference type="PROSITE" id="PS50082">
    <property type="entry name" value="WD_REPEATS_2"/>
    <property type="match status" value="3"/>
</dbReference>
<dbReference type="InterPro" id="IPR044536">
    <property type="entry name" value="PEX7"/>
</dbReference>
<feature type="repeat" description="WD" evidence="11">
    <location>
        <begin position="99"/>
        <end position="139"/>
    </location>
</feature>
<keyword evidence="13" id="KW-1185">Reference proteome</keyword>
<proteinExistence type="inferred from homology"/>
<dbReference type="Pfam" id="PF00400">
    <property type="entry name" value="WD40"/>
    <property type="match status" value="6"/>
</dbReference>
<dbReference type="GO" id="GO:0005829">
    <property type="term" value="C:cytosol"/>
    <property type="evidence" value="ECO:0007669"/>
    <property type="project" value="UniProtKB-SubCell"/>
</dbReference>
<gene>
    <name evidence="12" type="ORF">ABEB36_011710</name>
</gene>
<evidence type="ECO:0000256" key="5">
    <source>
        <dbReference type="ARBA" id="ARBA00022574"/>
    </source>
</evidence>
<evidence type="ECO:0000256" key="8">
    <source>
        <dbReference type="ARBA" id="ARBA00023140"/>
    </source>
</evidence>
<dbReference type="EMBL" id="JBDJPC010000009">
    <property type="protein sequence ID" value="KAL1491057.1"/>
    <property type="molecule type" value="Genomic_DNA"/>
</dbReference>
<dbReference type="GO" id="GO:0005782">
    <property type="term" value="C:peroxisomal matrix"/>
    <property type="evidence" value="ECO:0007669"/>
    <property type="project" value="UniProtKB-SubCell"/>
</dbReference>
<keyword evidence="8" id="KW-0576">Peroxisome</keyword>
<dbReference type="InterPro" id="IPR036322">
    <property type="entry name" value="WD40_repeat_dom_sf"/>
</dbReference>
<dbReference type="Gene3D" id="2.130.10.10">
    <property type="entry name" value="YVTN repeat-like/Quinoprotein amine dehydrogenase"/>
    <property type="match status" value="1"/>
</dbReference>
<dbReference type="InterPro" id="IPR015943">
    <property type="entry name" value="WD40/YVTN_repeat-like_dom_sf"/>
</dbReference>
<dbReference type="CDD" id="cd00200">
    <property type="entry name" value="WD40"/>
    <property type="match status" value="1"/>
</dbReference>
<dbReference type="InterPro" id="IPR020472">
    <property type="entry name" value="WD40_PAC1"/>
</dbReference>
<dbReference type="PANTHER" id="PTHR46027:SF1">
    <property type="entry name" value="PEROXISOMAL TARGETING SIGNAL 2 RECEPTOR"/>
    <property type="match status" value="1"/>
</dbReference>
<dbReference type="SMART" id="SM00320">
    <property type="entry name" value="WD40"/>
    <property type="match status" value="6"/>
</dbReference>
<keyword evidence="4" id="KW-0963">Cytoplasm</keyword>
<evidence type="ECO:0000256" key="2">
    <source>
        <dbReference type="ARBA" id="ARBA00004514"/>
    </source>
</evidence>
<evidence type="ECO:0000256" key="6">
    <source>
        <dbReference type="ARBA" id="ARBA00022737"/>
    </source>
</evidence>
<comment type="caution">
    <text evidence="12">The sequence shown here is derived from an EMBL/GenBank/DDBJ whole genome shotgun (WGS) entry which is preliminary data.</text>
</comment>
<sequence>MTSFVIPNKQGYKIKCSPIYPGLTAVATNENFGFSGSGWLHLLQISPNELIEEKRTFFWPNALFAICWIDKSNTILTGSGDGSLQIWTINGQTGVEIVFKAHDLEVSSIDCHDNSSVITSSWDSTIKLWDINRKQCIITYRRRHHNLVHESKVLHKIIASVSEDCTCCLWDIATAECIASFRAHDSEVLSCDWSKFNANLVATSGSDGLIRCWDIRNFRQPTFQIKGSSKAVKEISFSPHFPNILASGSCDFLTKIWDARHLEPIQVFNGHSNFVYDVDWCWYDVGQLVDCSWDSSIKVYRSSVLENIKNKM</sequence>
<protein>
    <recommendedName>
        <fullName evidence="10">Peroxin-7</fullName>
    </recommendedName>
</protein>
<feature type="repeat" description="WD" evidence="11">
    <location>
        <begin position="181"/>
        <end position="217"/>
    </location>
</feature>
<keyword evidence="5 11" id="KW-0853">WD repeat</keyword>
<keyword evidence="3" id="KW-0813">Transport</keyword>
<evidence type="ECO:0000256" key="10">
    <source>
        <dbReference type="ARBA" id="ARBA00032565"/>
    </source>
</evidence>
<keyword evidence="7" id="KW-0653">Protein transport</keyword>
<evidence type="ECO:0000256" key="7">
    <source>
        <dbReference type="ARBA" id="ARBA00022927"/>
    </source>
</evidence>
<organism evidence="12 13">
    <name type="scientific">Hypothenemus hampei</name>
    <name type="common">Coffee berry borer</name>
    <dbReference type="NCBI Taxonomy" id="57062"/>
    <lineage>
        <taxon>Eukaryota</taxon>
        <taxon>Metazoa</taxon>
        <taxon>Ecdysozoa</taxon>
        <taxon>Arthropoda</taxon>
        <taxon>Hexapoda</taxon>
        <taxon>Insecta</taxon>
        <taxon>Pterygota</taxon>
        <taxon>Neoptera</taxon>
        <taxon>Endopterygota</taxon>
        <taxon>Coleoptera</taxon>
        <taxon>Polyphaga</taxon>
        <taxon>Cucujiformia</taxon>
        <taxon>Curculionidae</taxon>
        <taxon>Scolytinae</taxon>
        <taxon>Hypothenemus</taxon>
    </lineage>
</organism>
<evidence type="ECO:0000256" key="4">
    <source>
        <dbReference type="ARBA" id="ARBA00022490"/>
    </source>
</evidence>
<comment type="similarity">
    <text evidence="9">Belongs to the WD repeat peroxin-7 family.</text>
</comment>
<evidence type="ECO:0000256" key="11">
    <source>
        <dbReference type="PROSITE-ProRule" id="PRU00221"/>
    </source>
</evidence>
<dbReference type="GO" id="GO:0015031">
    <property type="term" value="P:protein transport"/>
    <property type="evidence" value="ECO:0007669"/>
    <property type="project" value="UniProtKB-KW"/>
</dbReference>
<dbReference type="InterPro" id="IPR001680">
    <property type="entry name" value="WD40_rpt"/>
</dbReference>
<dbReference type="PANTHER" id="PTHR46027">
    <property type="entry name" value="PEROXISOMAL TARGETING SIGNAL 2 RECEPTOR"/>
    <property type="match status" value="1"/>
</dbReference>
<evidence type="ECO:0000256" key="1">
    <source>
        <dbReference type="ARBA" id="ARBA00004253"/>
    </source>
</evidence>
<evidence type="ECO:0000256" key="9">
    <source>
        <dbReference type="ARBA" id="ARBA00024017"/>
    </source>
</evidence>
<reference evidence="12 13" key="1">
    <citation type="submission" date="2024-05" db="EMBL/GenBank/DDBJ databases">
        <title>Genetic variation in Jamaican populations of the coffee berry borer (Hypothenemus hampei).</title>
        <authorList>
            <person name="Errbii M."/>
            <person name="Myrie A."/>
        </authorList>
    </citation>
    <scope>NUCLEOTIDE SEQUENCE [LARGE SCALE GENOMIC DNA]</scope>
    <source>
        <strain evidence="12">JA-Hopewell-2020-01-JO</strain>
        <tissue evidence="12">Whole body</tissue>
    </source>
</reference>
<name>A0ABD1EAU7_HYPHA</name>
<dbReference type="PROSITE" id="PS50294">
    <property type="entry name" value="WD_REPEATS_REGION"/>
    <property type="match status" value="3"/>
</dbReference>
<dbReference type="AlphaFoldDB" id="A0ABD1EAU7"/>
<feature type="repeat" description="WD" evidence="11">
    <location>
        <begin position="225"/>
        <end position="267"/>
    </location>
</feature>
<accession>A0ABD1EAU7</accession>